<reference evidence="2 3" key="1">
    <citation type="journal article" date="2017" name="Plant Biotechnol. J.">
        <title>A comprehensive draft genome sequence for lupin (Lupinus angustifolius), an emerging health food: insights into plant-microbe interactions and legume evolution.</title>
        <authorList>
            <person name="Hane J.K."/>
            <person name="Ming Y."/>
            <person name="Kamphuis L.G."/>
            <person name="Nelson M.N."/>
            <person name="Garg G."/>
            <person name="Atkins C.A."/>
            <person name="Bayer P.E."/>
            <person name="Bravo A."/>
            <person name="Bringans S."/>
            <person name="Cannon S."/>
            <person name="Edwards D."/>
            <person name="Foley R."/>
            <person name="Gao L.L."/>
            <person name="Harrison M.J."/>
            <person name="Huang W."/>
            <person name="Hurgobin B."/>
            <person name="Li S."/>
            <person name="Liu C.W."/>
            <person name="McGrath A."/>
            <person name="Morahan G."/>
            <person name="Murray J."/>
            <person name="Weller J."/>
            <person name="Jian J."/>
            <person name="Singh K.B."/>
        </authorList>
    </citation>
    <scope>NUCLEOTIDE SEQUENCE [LARGE SCALE GENOMIC DNA]</scope>
    <source>
        <strain evidence="3">cv. Tanjil</strain>
        <tissue evidence="2">Whole plant</tissue>
    </source>
</reference>
<keyword evidence="3" id="KW-1185">Reference proteome</keyword>
<dbReference type="Gramene" id="OIW01269">
    <property type="protein sequence ID" value="OIW01269"/>
    <property type="gene ID" value="TanjilG_10430"/>
</dbReference>
<evidence type="ECO:0000313" key="3">
    <source>
        <dbReference type="Proteomes" id="UP000188354"/>
    </source>
</evidence>
<proteinExistence type="predicted"/>
<dbReference type="AlphaFoldDB" id="A0A4P1R4F9"/>
<evidence type="ECO:0000313" key="2">
    <source>
        <dbReference type="EMBL" id="OIW01269.1"/>
    </source>
</evidence>
<dbReference type="Pfam" id="PF12452">
    <property type="entry name" value="DUF3685"/>
    <property type="match status" value="2"/>
</dbReference>
<dbReference type="PANTHER" id="PTHR36807">
    <property type="entry name" value="PHOSPHOGLYCOLATE PHOSPHATASE"/>
    <property type="match status" value="1"/>
</dbReference>
<evidence type="ECO:0000256" key="1">
    <source>
        <dbReference type="SAM" id="MobiDB-lite"/>
    </source>
</evidence>
<dbReference type="PANTHER" id="PTHR36807:SF2">
    <property type="entry name" value="PHOSPHOGLYCOLATE PHOSPHATASE"/>
    <property type="match status" value="1"/>
</dbReference>
<organism evidence="2 3">
    <name type="scientific">Lupinus angustifolius</name>
    <name type="common">Narrow-leaved blue lupine</name>
    <dbReference type="NCBI Taxonomy" id="3871"/>
    <lineage>
        <taxon>Eukaryota</taxon>
        <taxon>Viridiplantae</taxon>
        <taxon>Streptophyta</taxon>
        <taxon>Embryophyta</taxon>
        <taxon>Tracheophyta</taxon>
        <taxon>Spermatophyta</taxon>
        <taxon>Magnoliopsida</taxon>
        <taxon>eudicotyledons</taxon>
        <taxon>Gunneridae</taxon>
        <taxon>Pentapetalae</taxon>
        <taxon>rosids</taxon>
        <taxon>fabids</taxon>
        <taxon>Fabales</taxon>
        <taxon>Fabaceae</taxon>
        <taxon>Papilionoideae</taxon>
        <taxon>50 kb inversion clade</taxon>
        <taxon>genistoids sensu lato</taxon>
        <taxon>core genistoids</taxon>
        <taxon>Genisteae</taxon>
        <taxon>Lupinus</taxon>
    </lineage>
</organism>
<gene>
    <name evidence="2" type="ORF">TanjilG_10430</name>
</gene>
<sequence length="516" mass="57906">MTECVASPFCVKLHMLKSPVRERGISHHCSNFKTAHRKYSRNDYKFGHFSTEKTFGLSVFGTSNFKTSPRLKATPLKCVGLGALVDIDSATASGLVPVVDQVLLMASVFLTYMAGVIPVENSYTSHQKTKSDKSVFPESSDVSGSSKKSYQAESKYALDMVRGKLLNSLNALEHEAYSRDIILQSAKQPLSLTAVAEGPKLRLLWAAFQQVEEEAGIVNNMSSISRSVGMDGLFRVFSEVIQRSCHSICATWLENEFSLLKGNTDKELVSMIIEKVKVDNTVVQSITRSGKKDLYSELMWYLSFGSLREECCYESSIFTLHGISILEDLVIALADGVASIYLEFISVDSDVPSKTNSLDISFCALSTRELQKLRNEVTLNQWLHHNIGTVVSMYEDRFDLCTLESQPIDLPDNTQTGKQSWWKRLTQQNSKTVSPELHCISIRPLSMPVKRTKELRALIGWRYYFSLFLELSDITMPLIKVVIEKVSKAISFFLVSLIGRSLGLIYTGIRQSLKWK</sequence>
<feature type="region of interest" description="Disordered" evidence="1">
    <location>
        <begin position="128"/>
        <end position="147"/>
    </location>
</feature>
<evidence type="ECO:0008006" key="4">
    <source>
        <dbReference type="Google" id="ProtNLM"/>
    </source>
</evidence>
<name>A0A4P1R4F9_LUPAN</name>
<accession>A0A4P1R4F9</accession>
<dbReference type="EMBL" id="CM007371">
    <property type="protein sequence ID" value="OIW01269.1"/>
    <property type="molecule type" value="Genomic_DNA"/>
</dbReference>
<protein>
    <recommendedName>
        <fullName evidence="4">DUF3685 domain-containing protein</fullName>
    </recommendedName>
</protein>
<dbReference type="Proteomes" id="UP000188354">
    <property type="component" value="Chromosome LG11"/>
</dbReference>
<dbReference type="STRING" id="3871.A0A4P1R4F9"/>
<dbReference type="InterPro" id="IPR022552">
    <property type="entry name" value="UPF_Ycf55"/>
</dbReference>